<dbReference type="AlphaFoldDB" id="A0A9X1VEA7"/>
<evidence type="ECO:0000313" key="2">
    <source>
        <dbReference type="Proteomes" id="UP001139193"/>
    </source>
</evidence>
<evidence type="ECO:0000313" key="1">
    <source>
        <dbReference type="EMBL" id="MCI1187018.1"/>
    </source>
</evidence>
<organism evidence="1 2">
    <name type="scientific">Hymenobacter cyanobacteriorum</name>
    <dbReference type="NCBI Taxonomy" id="2926463"/>
    <lineage>
        <taxon>Bacteria</taxon>
        <taxon>Pseudomonadati</taxon>
        <taxon>Bacteroidota</taxon>
        <taxon>Cytophagia</taxon>
        <taxon>Cytophagales</taxon>
        <taxon>Hymenobacteraceae</taxon>
        <taxon>Hymenobacter</taxon>
    </lineage>
</organism>
<dbReference type="Proteomes" id="UP001139193">
    <property type="component" value="Unassembled WGS sequence"/>
</dbReference>
<proteinExistence type="predicted"/>
<comment type="caution">
    <text evidence="1">The sequence shown here is derived from an EMBL/GenBank/DDBJ whole genome shotgun (WGS) entry which is preliminary data.</text>
</comment>
<protein>
    <submittedName>
        <fullName evidence="1">Uncharacterized protein</fullName>
    </submittedName>
</protein>
<dbReference type="EMBL" id="JALBGC010000002">
    <property type="protein sequence ID" value="MCI1187018.1"/>
    <property type="molecule type" value="Genomic_DNA"/>
</dbReference>
<name>A0A9X1VEA7_9BACT</name>
<reference evidence="1" key="1">
    <citation type="submission" date="2022-03" db="EMBL/GenBank/DDBJ databases">
        <title>Bacterial whole genome sequence for Hymenobacter sp. DH14.</title>
        <authorList>
            <person name="Le V."/>
        </authorList>
    </citation>
    <scope>NUCLEOTIDE SEQUENCE</scope>
    <source>
        <strain evidence="1">DH14</strain>
    </source>
</reference>
<dbReference type="RefSeq" id="WP_241935300.1">
    <property type="nucleotide sequence ID" value="NZ_JALBGC010000002.1"/>
</dbReference>
<gene>
    <name evidence="1" type="ORF">MON38_06275</name>
</gene>
<keyword evidence="2" id="KW-1185">Reference proteome</keyword>
<accession>A0A9X1VEA7</accession>
<sequence length="153" mass="16800">MKILLLPLALLLGYAAPKPPRIQLKGYFSCQSSLIASTGDALTCYARTQRECRNGEVVLAFEKRLGKRDAKAVFGIVDTIHVRTATPGRYLTITSCTTAGGQPRQYFVLFRSDAASKEYLGSIIRVWGVNAQNQLVTVPVKNIKCLNDDYGAD</sequence>